<dbReference type="Pfam" id="PF08022">
    <property type="entry name" value="FAD_binding_8"/>
    <property type="match status" value="1"/>
</dbReference>
<protein>
    <submittedName>
        <fullName evidence="15">Putative flavocytochrome</fullName>
    </submittedName>
</protein>
<dbReference type="Proteomes" id="UP000019805">
    <property type="component" value="Chromosome"/>
</dbReference>
<dbReference type="HOGENOM" id="CLU_003827_19_0_4"/>
<keyword evidence="5" id="KW-0001">2Fe-2S</keyword>
<keyword evidence="6" id="KW-0479">Metal-binding</keyword>
<dbReference type="CDD" id="cd06198">
    <property type="entry name" value="FNR_like_3"/>
    <property type="match status" value="1"/>
</dbReference>
<dbReference type="PATRIC" id="fig|1437824.5.peg.2748"/>
<dbReference type="SFLD" id="SFLDG01168">
    <property type="entry name" value="Ferric_reductase_subgroup_(FRE"/>
    <property type="match status" value="1"/>
</dbReference>
<feature type="transmembrane region" description="Helical" evidence="13">
    <location>
        <begin position="166"/>
        <end position="185"/>
    </location>
</feature>
<dbReference type="InterPro" id="IPR017938">
    <property type="entry name" value="Riboflavin_synthase-like_b-brl"/>
</dbReference>
<dbReference type="InterPro" id="IPR039261">
    <property type="entry name" value="FNR_nucleotide-bd"/>
</dbReference>
<dbReference type="PANTHER" id="PTHR47354:SF8">
    <property type="entry name" value="1,2-PHENYLACETYL-COA EPOXIDASE, SUBUNIT E"/>
    <property type="match status" value="1"/>
</dbReference>
<evidence type="ECO:0000256" key="13">
    <source>
        <dbReference type="SAM" id="Phobius"/>
    </source>
</evidence>
<reference evidence="15 16" key="1">
    <citation type="journal article" date="2014" name="BMC Microbiol.">
        <title>The oxygen-independent metabolism of cyclic monoterpenes in Castellaniella defragrans 65Phen.</title>
        <authorList>
            <person name="Petasch J."/>
            <person name="Disch E.M."/>
            <person name="Markert S."/>
            <person name="Becher D."/>
            <person name="Schweder T."/>
            <person name="Huttel B."/>
            <person name="Reinhardt R."/>
            <person name="Harder J."/>
        </authorList>
    </citation>
    <scope>NUCLEOTIDE SEQUENCE [LARGE SCALE GENOMIC DNA]</scope>
    <source>
        <strain evidence="15">65Phen</strain>
    </source>
</reference>
<evidence type="ECO:0000256" key="5">
    <source>
        <dbReference type="ARBA" id="ARBA00022714"/>
    </source>
</evidence>
<dbReference type="InterPro" id="IPR013112">
    <property type="entry name" value="FAD-bd_8"/>
</dbReference>
<keyword evidence="16" id="KW-1185">Reference proteome</keyword>
<feature type="transmembrane region" description="Helical" evidence="13">
    <location>
        <begin position="84"/>
        <end position="102"/>
    </location>
</feature>
<dbReference type="SUPFAM" id="SSF52343">
    <property type="entry name" value="Ferredoxin reductase-like, C-terminal NADP-linked domain"/>
    <property type="match status" value="1"/>
</dbReference>
<dbReference type="Gene3D" id="3.40.50.80">
    <property type="entry name" value="Nucleotide-binding domain of ferredoxin-NADP reductase (FNR) module"/>
    <property type="match status" value="1"/>
</dbReference>
<dbReference type="InterPro" id="IPR050415">
    <property type="entry name" value="MRET"/>
</dbReference>
<evidence type="ECO:0000256" key="7">
    <source>
        <dbReference type="ARBA" id="ARBA00022827"/>
    </source>
</evidence>
<evidence type="ECO:0000256" key="8">
    <source>
        <dbReference type="ARBA" id="ARBA00022989"/>
    </source>
</evidence>
<evidence type="ECO:0000256" key="2">
    <source>
        <dbReference type="ARBA" id="ARBA00004141"/>
    </source>
</evidence>
<keyword evidence="4 13" id="KW-0812">Transmembrane</keyword>
<dbReference type="SFLD" id="SFLDS00052">
    <property type="entry name" value="Ferric_Reductase_Domain"/>
    <property type="match status" value="1"/>
</dbReference>
<dbReference type="Pfam" id="PF00175">
    <property type="entry name" value="NAD_binding_1"/>
    <property type="match status" value="1"/>
</dbReference>
<evidence type="ECO:0000256" key="1">
    <source>
        <dbReference type="ARBA" id="ARBA00001974"/>
    </source>
</evidence>
<keyword evidence="3" id="KW-0285">Flavoprotein</keyword>
<keyword evidence="10" id="KW-0408">Iron</keyword>
<dbReference type="Pfam" id="PF01794">
    <property type="entry name" value="Ferric_reduct"/>
    <property type="match status" value="1"/>
</dbReference>
<proteinExistence type="predicted"/>
<evidence type="ECO:0000313" key="15">
    <source>
        <dbReference type="EMBL" id="CDM25230.1"/>
    </source>
</evidence>
<keyword evidence="7" id="KW-0274">FAD</keyword>
<dbReference type="InterPro" id="IPR001433">
    <property type="entry name" value="OxRdtase_FAD/NAD-bd"/>
</dbReference>
<dbReference type="PRINTS" id="PR00410">
    <property type="entry name" value="PHEHYDRXLASE"/>
</dbReference>
<dbReference type="GO" id="GO:0046872">
    <property type="term" value="F:metal ion binding"/>
    <property type="evidence" value="ECO:0007669"/>
    <property type="project" value="UniProtKB-KW"/>
</dbReference>
<dbReference type="AlphaFoldDB" id="W8X9Q4"/>
<evidence type="ECO:0000259" key="14">
    <source>
        <dbReference type="PROSITE" id="PS51384"/>
    </source>
</evidence>
<name>W8X9Q4_CASD6</name>
<keyword evidence="8 13" id="KW-1133">Transmembrane helix</keyword>
<feature type="transmembrane region" description="Helical" evidence="13">
    <location>
        <begin position="46"/>
        <end position="64"/>
    </location>
</feature>
<feature type="transmembrane region" description="Helical" evidence="13">
    <location>
        <begin position="142"/>
        <end position="159"/>
    </location>
</feature>
<dbReference type="PANTHER" id="PTHR47354">
    <property type="entry name" value="NADH OXIDOREDUCTASE HCR"/>
    <property type="match status" value="1"/>
</dbReference>
<evidence type="ECO:0000256" key="11">
    <source>
        <dbReference type="ARBA" id="ARBA00023014"/>
    </source>
</evidence>
<dbReference type="STRING" id="1437824.BN940_13921"/>
<organism evidence="15 16">
    <name type="scientific">Castellaniella defragrans (strain DSM 12143 / CCUG 39792 / 65Phen)</name>
    <name type="common">Alcaligenes defragrans</name>
    <dbReference type="NCBI Taxonomy" id="1437824"/>
    <lineage>
        <taxon>Bacteria</taxon>
        <taxon>Pseudomonadati</taxon>
        <taxon>Pseudomonadota</taxon>
        <taxon>Betaproteobacteria</taxon>
        <taxon>Burkholderiales</taxon>
        <taxon>Alcaligenaceae</taxon>
        <taxon>Castellaniella</taxon>
    </lineage>
</organism>
<evidence type="ECO:0000256" key="3">
    <source>
        <dbReference type="ARBA" id="ARBA00022630"/>
    </source>
</evidence>
<feature type="domain" description="FAD-binding FR-type" evidence="14">
    <location>
        <begin position="221"/>
        <end position="320"/>
    </location>
</feature>
<dbReference type="EMBL" id="HG916765">
    <property type="protein sequence ID" value="CDM25230.1"/>
    <property type="molecule type" value="Genomic_DNA"/>
</dbReference>
<comment type="cofactor">
    <cofactor evidence="1">
        <name>FAD</name>
        <dbReference type="ChEBI" id="CHEBI:57692"/>
    </cofactor>
</comment>
<evidence type="ECO:0000256" key="9">
    <source>
        <dbReference type="ARBA" id="ARBA00023002"/>
    </source>
</evidence>
<accession>W8X9Q4</accession>
<sequence length="448" mass="48989">MNMEPLMKTRHLLLAFLGILTLAWSWDAFFLNPIAGDAPWVARTQAIYLTGVWSMGLMSLVMILATRPAWLEPALGGMDRIYRLHKWAGILAIGLGVAHWLIKLSKGVMTGLIGAAIQKPEKFPALDFLQPGHGLAKDVGEWVIYALIASLVVTLWKAFPYKSWRILHRVMPALYLALVFHTAALTPANWWLQPLGLIMGALMLGGSVAAVLALGQRIGTRRRHAGRIESVRALPSGITEVECAMDAGWPGHRAGQFAFVTFDAAEGAHPFTIACADQPGARRLCFQIKALGDYTNGLARHLRPGQPVQVEGPYGRFDHQRGGASQAWVAGGIGITPFLAWLESLQAQPERAPCVQLHYCVRDAAHDPFVERLRRLCAPLPRITLHVHDASAGQHLDAETLRRDHAQAGGTLDVWFCGPAGLAHSLESGLRSLGLGDVSVHREAFEMR</sequence>
<dbReference type="PROSITE" id="PS51384">
    <property type="entry name" value="FAD_FR"/>
    <property type="match status" value="1"/>
</dbReference>
<keyword evidence="9" id="KW-0560">Oxidoreductase</keyword>
<gene>
    <name evidence="15" type="ORF">BN940_13921</name>
</gene>
<feature type="transmembrane region" description="Helical" evidence="13">
    <location>
        <begin position="191"/>
        <end position="214"/>
    </location>
</feature>
<evidence type="ECO:0000256" key="10">
    <source>
        <dbReference type="ARBA" id="ARBA00023004"/>
    </source>
</evidence>
<dbReference type="eggNOG" id="COG4097">
    <property type="taxonomic scope" value="Bacteria"/>
</dbReference>
<evidence type="ECO:0000256" key="12">
    <source>
        <dbReference type="ARBA" id="ARBA00023136"/>
    </source>
</evidence>
<keyword evidence="11" id="KW-0411">Iron-sulfur</keyword>
<dbReference type="GO" id="GO:0050660">
    <property type="term" value="F:flavin adenine dinucleotide binding"/>
    <property type="evidence" value="ECO:0007669"/>
    <property type="project" value="TreeGrafter"/>
</dbReference>
<dbReference type="InterPro" id="IPR017927">
    <property type="entry name" value="FAD-bd_FR_type"/>
</dbReference>
<dbReference type="SUPFAM" id="SSF63380">
    <property type="entry name" value="Riboflavin synthase domain-like"/>
    <property type="match status" value="1"/>
</dbReference>
<keyword evidence="12 13" id="KW-0472">Membrane</keyword>
<comment type="subcellular location">
    <subcellularLocation>
        <location evidence="2">Membrane</location>
        <topology evidence="2">Multi-pass membrane protein</topology>
    </subcellularLocation>
</comment>
<dbReference type="GO" id="GO:0016020">
    <property type="term" value="C:membrane"/>
    <property type="evidence" value="ECO:0007669"/>
    <property type="project" value="UniProtKB-SubCell"/>
</dbReference>
<dbReference type="SUPFAM" id="SSF82866">
    <property type="entry name" value="Multidrug efflux transporter AcrB transmembrane domain"/>
    <property type="match status" value="1"/>
</dbReference>
<dbReference type="InterPro" id="IPR013130">
    <property type="entry name" value="Fe3_Rdtase_TM_dom"/>
</dbReference>
<evidence type="ECO:0000313" key="16">
    <source>
        <dbReference type="Proteomes" id="UP000019805"/>
    </source>
</evidence>
<evidence type="ECO:0000256" key="6">
    <source>
        <dbReference type="ARBA" id="ARBA00022723"/>
    </source>
</evidence>
<evidence type="ECO:0000256" key="4">
    <source>
        <dbReference type="ARBA" id="ARBA00022692"/>
    </source>
</evidence>
<dbReference type="GO" id="GO:0016491">
    <property type="term" value="F:oxidoreductase activity"/>
    <property type="evidence" value="ECO:0007669"/>
    <property type="project" value="UniProtKB-KW"/>
</dbReference>
<dbReference type="GO" id="GO:0051537">
    <property type="term" value="F:2 iron, 2 sulfur cluster binding"/>
    <property type="evidence" value="ECO:0007669"/>
    <property type="project" value="UniProtKB-KW"/>
</dbReference>
<dbReference type="Gene3D" id="2.40.30.10">
    <property type="entry name" value="Translation factors"/>
    <property type="match status" value="1"/>
</dbReference>
<dbReference type="KEGG" id="cdn:BN940_13921"/>